<dbReference type="Gene3D" id="1.10.150.50">
    <property type="entry name" value="Transcription Factor, Ets-1"/>
    <property type="match status" value="1"/>
</dbReference>
<dbReference type="CDD" id="cd11722">
    <property type="entry name" value="SOAR"/>
    <property type="match status" value="1"/>
</dbReference>
<dbReference type="Pfam" id="PF16533">
    <property type="entry name" value="SOAR"/>
    <property type="match status" value="1"/>
</dbReference>
<dbReference type="InterPro" id="IPR013761">
    <property type="entry name" value="SAM/pointed_sf"/>
</dbReference>
<feature type="coiled-coil region" evidence="1">
    <location>
        <begin position="88"/>
        <end position="182"/>
    </location>
</feature>
<dbReference type="GO" id="GO:0005783">
    <property type="term" value="C:endoplasmic reticulum"/>
    <property type="evidence" value="ECO:0007669"/>
    <property type="project" value="TreeGrafter"/>
</dbReference>
<reference evidence="4" key="1">
    <citation type="submission" date="2025-08" db="UniProtKB">
        <authorList>
            <consortium name="Ensembl"/>
        </authorList>
    </citation>
    <scope>IDENTIFICATION</scope>
</reference>
<evidence type="ECO:0000313" key="4">
    <source>
        <dbReference type="Ensembl" id="ENSNBRP00000022916.1"/>
    </source>
</evidence>
<dbReference type="GO" id="GO:0005509">
    <property type="term" value="F:calcium ion binding"/>
    <property type="evidence" value="ECO:0007669"/>
    <property type="project" value="TreeGrafter"/>
</dbReference>
<dbReference type="InterPro" id="IPR032393">
    <property type="entry name" value="SOAR_STIM1/2"/>
</dbReference>
<keyword evidence="5" id="KW-1185">Reference proteome</keyword>
<dbReference type="AlphaFoldDB" id="A0A3Q4HLK2"/>
<proteinExistence type="predicted"/>
<feature type="domain" description="STIM1/2 Orai1-activating region" evidence="3">
    <location>
        <begin position="185"/>
        <end position="284"/>
    </location>
</feature>
<dbReference type="Gene3D" id="1.10.287.3550">
    <property type="match status" value="1"/>
</dbReference>
<evidence type="ECO:0000256" key="1">
    <source>
        <dbReference type="SAM" id="Coils"/>
    </source>
</evidence>
<dbReference type="GO" id="GO:0006874">
    <property type="term" value="P:intracellular calcium ion homeostasis"/>
    <property type="evidence" value="ECO:0007669"/>
    <property type="project" value="TreeGrafter"/>
</dbReference>
<dbReference type="GO" id="GO:0005886">
    <property type="term" value="C:plasma membrane"/>
    <property type="evidence" value="ECO:0007669"/>
    <property type="project" value="TreeGrafter"/>
</dbReference>
<name>A0A3Q4HLK2_NEOBR</name>
<accession>A0A3Q4HLK2</accession>
<dbReference type="GeneTree" id="ENSGT00390000000214"/>
<dbReference type="Bgee" id="ENSNBRG00000017543">
    <property type="expression patterns" value="Expressed in blood and 6 other cell types or tissues"/>
</dbReference>
<dbReference type="Gene3D" id="1.20.5.340">
    <property type="match status" value="1"/>
</dbReference>
<dbReference type="PANTHER" id="PTHR15136">
    <property type="entry name" value="STROMAL INTERACTION MOLECULE HOMOLOG"/>
    <property type="match status" value="1"/>
</dbReference>
<dbReference type="GO" id="GO:0002115">
    <property type="term" value="P:store-operated calcium entry"/>
    <property type="evidence" value="ECO:0007669"/>
    <property type="project" value="TreeGrafter"/>
</dbReference>
<reference evidence="4" key="2">
    <citation type="submission" date="2025-09" db="UniProtKB">
        <authorList>
            <consortium name="Ensembl"/>
        </authorList>
    </citation>
    <scope>IDENTIFICATION</scope>
</reference>
<dbReference type="OMA" id="PWKHSGW"/>
<evidence type="ECO:0000256" key="2">
    <source>
        <dbReference type="SAM" id="MobiDB-lite"/>
    </source>
</evidence>
<dbReference type="InterPro" id="IPR037608">
    <property type="entry name" value="STIM1/2"/>
</dbReference>
<dbReference type="Proteomes" id="UP000261580">
    <property type="component" value="Unassembled WGS sequence"/>
</dbReference>
<organism evidence="4 5">
    <name type="scientific">Neolamprologus brichardi</name>
    <name type="common">Fairy cichlid</name>
    <name type="synonym">Lamprologus brichardi</name>
    <dbReference type="NCBI Taxonomy" id="32507"/>
    <lineage>
        <taxon>Eukaryota</taxon>
        <taxon>Metazoa</taxon>
        <taxon>Chordata</taxon>
        <taxon>Craniata</taxon>
        <taxon>Vertebrata</taxon>
        <taxon>Euteleostomi</taxon>
        <taxon>Actinopterygii</taxon>
        <taxon>Neopterygii</taxon>
        <taxon>Teleostei</taxon>
        <taxon>Neoteleostei</taxon>
        <taxon>Acanthomorphata</taxon>
        <taxon>Ovalentaria</taxon>
        <taxon>Cichlomorphae</taxon>
        <taxon>Cichliformes</taxon>
        <taxon>Cichlidae</taxon>
        <taxon>African cichlids</taxon>
        <taxon>Pseudocrenilabrinae</taxon>
        <taxon>Lamprologini</taxon>
        <taxon>Neolamprologus</taxon>
    </lineage>
</organism>
<evidence type="ECO:0000313" key="5">
    <source>
        <dbReference type="Proteomes" id="UP000261580"/>
    </source>
</evidence>
<dbReference type="Ensembl" id="ENSNBRT00000023514.1">
    <property type="protein sequence ID" value="ENSNBRP00000022916.1"/>
    <property type="gene ID" value="ENSNBRG00000017543.1"/>
</dbReference>
<dbReference type="PANTHER" id="PTHR15136:SF14">
    <property type="entry name" value="STROMAL INTERACTION MOLECULE 1 ISOFORM X1"/>
    <property type="match status" value="1"/>
</dbReference>
<feature type="region of interest" description="Disordered" evidence="2">
    <location>
        <begin position="370"/>
        <end position="449"/>
    </location>
</feature>
<protein>
    <submittedName>
        <fullName evidence="4">Stromal interaction molecule 1</fullName>
    </submittedName>
</protein>
<feature type="compositionally biased region" description="Low complexity" evidence="2">
    <location>
        <begin position="415"/>
        <end position="437"/>
    </location>
</feature>
<dbReference type="STRING" id="32507.ENSNBRP00000022916"/>
<dbReference type="GO" id="GO:0005246">
    <property type="term" value="F:calcium channel regulator activity"/>
    <property type="evidence" value="ECO:0007669"/>
    <property type="project" value="InterPro"/>
</dbReference>
<dbReference type="FunFam" id="1.20.5.340:FF:000011">
    <property type="entry name" value="Stromal interaction molecule 1"/>
    <property type="match status" value="1"/>
</dbReference>
<keyword evidence="1" id="KW-0175">Coiled coil</keyword>
<evidence type="ECO:0000259" key="3">
    <source>
        <dbReference type="Pfam" id="PF16533"/>
    </source>
</evidence>
<sequence>MCVCLPCVSTSCRLAVKNATLTVSVLKILDRSHAQKLQLKALDIVLFGPPPGSRWKDLVLALSILMALGGCWFAYAQTRKSRDDLGKLMKDLESLQRAEQSLLDLQEKLQQAQEEQRCVQVEKVKVEEELRSEINSAKEEALRLRELREGNKNERSRQKYAEEELEQVRKVLKKAERELESRARWTPPEALQKWLQLTHEIEVQYYNIKKQSAERQLLQAREGAEKIKKKRSSLFGTFHVAHSSSLDDVDHKILSAKQALAEVTAALREKLHRWQQIESLTGFCLVTNPGLGALATALNLDPSFLGLRPPTPQHLILSDDLDDMDEDILSPGTLQCKSALWRHHSNPESSVMPLRQRIGDPALNTFSSQRLVEGRSLVPQEGRDPFTSCRPPSGRQNRSRSIGHLEFPPVPPPSLSSALSHPSLSPTSSSHPPTFSCSPPPSDSSSCAEGTAHVSAPFLRSSHFHSAEATSSLPPGGSAATSQAQRCRCSSFRYFSLHDCFPNLMH</sequence>